<dbReference type="WBParaSite" id="SSLN_0000080301-mRNA-1">
    <property type="protein sequence ID" value="SSLN_0000080301-mRNA-1"/>
    <property type="gene ID" value="SSLN_0000080301"/>
</dbReference>
<evidence type="ECO:0000313" key="2">
    <source>
        <dbReference type="EMBL" id="VDL86200.1"/>
    </source>
</evidence>
<dbReference type="Proteomes" id="UP000275846">
    <property type="component" value="Unassembled WGS sequence"/>
</dbReference>
<gene>
    <name evidence="2" type="ORF">SSLN_LOCUS770</name>
</gene>
<keyword evidence="3" id="KW-1185">Reference proteome</keyword>
<sequence length="85" mass="8784">MASPDPGNGSPGADRNPQHPRYAEASATAMEWSPDSPTLTPGINSITPTIIETTSLYLSPVTPNTATTTAFAFTTTTTISDGNLS</sequence>
<feature type="region of interest" description="Disordered" evidence="1">
    <location>
        <begin position="1"/>
        <end position="41"/>
    </location>
</feature>
<reference evidence="2 3" key="2">
    <citation type="submission" date="2018-11" db="EMBL/GenBank/DDBJ databases">
        <authorList>
            <consortium name="Pathogen Informatics"/>
        </authorList>
    </citation>
    <scope>NUCLEOTIDE SEQUENCE [LARGE SCALE GENOMIC DNA]</scope>
    <source>
        <strain evidence="2 3">NST_G2</strain>
    </source>
</reference>
<dbReference type="AlphaFoldDB" id="A0A183S972"/>
<reference evidence="4" key="1">
    <citation type="submission" date="2016-06" db="UniProtKB">
        <authorList>
            <consortium name="WormBaseParasite"/>
        </authorList>
    </citation>
    <scope>IDENTIFICATION</scope>
</reference>
<protein>
    <submittedName>
        <fullName evidence="2 4">Uncharacterized protein</fullName>
    </submittedName>
</protein>
<organism evidence="4">
    <name type="scientific">Schistocephalus solidus</name>
    <name type="common">Tapeworm</name>
    <dbReference type="NCBI Taxonomy" id="70667"/>
    <lineage>
        <taxon>Eukaryota</taxon>
        <taxon>Metazoa</taxon>
        <taxon>Spiralia</taxon>
        <taxon>Lophotrochozoa</taxon>
        <taxon>Platyhelminthes</taxon>
        <taxon>Cestoda</taxon>
        <taxon>Eucestoda</taxon>
        <taxon>Diphyllobothriidea</taxon>
        <taxon>Diphyllobothriidae</taxon>
        <taxon>Schistocephalus</taxon>
    </lineage>
</organism>
<evidence type="ECO:0000313" key="3">
    <source>
        <dbReference type="Proteomes" id="UP000275846"/>
    </source>
</evidence>
<accession>A0A183S972</accession>
<evidence type="ECO:0000313" key="4">
    <source>
        <dbReference type="WBParaSite" id="SSLN_0000080301-mRNA-1"/>
    </source>
</evidence>
<name>A0A183S972_SCHSO</name>
<evidence type="ECO:0000256" key="1">
    <source>
        <dbReference type="SAM" id="MobiDB-lite"/>
    </source>
</evidence>
<dbReference type="EMBL" id="UYSU01000751">
    <property type="protein sequence ID" value="VDL86200.1"/>
    <property type="molecule type" value="Genomic_DNA"/>
</dbReference>
<proteinExistence type="predicted"/>